<feature type="region of interest" description="Disordered" evidence="1">
    <location>
        <begin position="227"/>
        <end position="257"/>
    </location>
</feature>
<accession>A0A7J8H0A1</accession>
<feature type="region of interest" description="Disordered" evidence="1">
    <location>
        <begin position="117"/>
        <end position="168"/>
    </location>
</feature>
<keyword evidence="3" id="KW-1185">Reference proteome</keyword>
<evidence type="ECO:0000256" key="1">
    <source>
        <dbReference type="SAM" id="MobiDB-lite"/>
    </source>
</evidence>
<organism evidence="2 3">
    <name type="scientific">Rousettus aegyptiacus</name>
    <name type="common">Egyptian fruit bat</name>
    <name type="synonym">Pteropus aegyptiacus</name>
    <dbReference type="NCBI Taxonomy" id="9407"/>
    <lineage>
        <taxon>Eukaryota</taxon>
        <taxon>Metazoa</taxon>
        <taxon>Chordata</taxon>
        <taxon>Craniata</taxon>
        <taxon>Vertebrata</taxon>
        <taxon>Euteleostomi</taxon>
        <taxon>Mammalia</taxon>
        <taxon>Eutheria</taxon>
        <taxon>Laurasiatheria</taxon>
        <taxon>Chiroptera</taxon>
        <taxon>Yinpterochiroptera</taxon>
        <taxon>Pteropodoidea</taxon>
        <taxon>Pteropodidae</taxon>
        <taxon>Rousettinae</taxon>
        <taxon>Rousettus</taxon>
    </lineage>
</organism>
<sequence length="278" mass="29057">MGLSLSNLCPGAIASTPPAAGPGVKSAVTEPTCSCARQDSADLKPHAGTACLHVCPGRKPQEQPGAVLSRRVGSLGVSQSSDGQRCKPGDPGHLVGARTLCFSSLNTLFLNGAFPGPRTSRPALARGHRRPVSPCRRAGRWCPRSPGASPESGPCCEPDASPSVLTPPTSCRRPLRWDSGGQGGAVRCSSRHPDCNQNTWHAYGPSCEPDVCPSSHELRANRLASKPLAETASSPVPQPPDLRALPSSQPLTGGQNYLHANTPLWRIKTVSGPRGVIR</sequence>
<evidence type="ECO:0000313" key="3">
    <source>
        <dbReference type="Proteomes" id="UP000593571"/>
    </source>
</evidence>
<dbReference type="Proteomes" id="UP000593571">
    <property type="component" value="Unassembled WGS sequence"/>
</dbReference>
<gene>
    <name evidence="2" type="ORF">HJG63_011146</name>
</gene>
<evidence type="ECO:0000313" key="2">
    <source>
        <dbReference type="EMBL" id="KAF6465723.1"/>
    </source>
</evidence>
<dbReference type="AlphaFoldDB" id="A0A7J8H0A1"/>
<proteinExistence type="predicted"/>
<comment type="caution">
    <text evidence="2">The sequence shown here is derived from an EMBL/GenBank/DDBJ whole genome shotgun (WGS) entry which is preliminary data.</text>
</comment>
<protein>
    <submittedName>
        <fullName evidence="2">Uncharacterized protein</fullName>
    </submittedName>
</protein>
<name>A0A7J8H0A1_ROUAE</name>
<dbReference type="EMBL" id="JACASE010000005">
    <property type="protein sequence ID" value="KAF6465723.1"/>
    <property type="molecule type" value="Genomic_DNA"/>
</dbReference>
<feature type="compositionally biased region" description="Polar residues" evidence="1">
    <location>
        <begin position="246"/>
        <end position="257"/>
    </location>
</feature>
<reference evidence="2 3" key="1">
    <citation type="journal article" date="2020" name="Nature">
        <title>Six reference-quality genomes reveal evolution of bat adaptations.</title>
        <authorList>
            <person name="Jebb D."/>
            <person name="Huang Z."/>
            <person name="Pippel M."/>
            <person name="Hughes G.M."/>
            <person name="Lavrichenko K."/>
            <person name="Devanna P."/>
            <person name="Winkler S."/>
            <person name="Jermiin L.S."/>
            <person name="Skirmuntt E.C."/>
            <person name="Katzourakis A."/>
            <person name="Burkitt-Gray L."/>
            <person name="Ray D.A."/>
            <person name="Sullivan K.A.M."/>
            <person name="Roscito J.G."/>
            <person name="Kirilenko B.M."/>
            <person name="Davalos L.M."/>
            <person name="Corthals A.P."/>
            <person name="Power M.L."/>
            <person name="Jones G."/>
            <person name="Ransome R.D."/>
            <person name="Dechmann D.K.N."/>
            <person name="Locatelli A.G."/>
            <person name="Puechmaille S.J."/>
            <person name="Fedrigo O."/>
            <person name="Jarvis E.D."/>
            <person name="Hiller M."/>
            <person name="Vernes S.C."/>
            <person name="Myers E.W."/>
            <person name="Teeling E.C."/>
        </authorList>
    </citation>
    <scope>NUCLEOTIDE SEQUENCE [LARGE SCALE GENOMIC DNA]</scope>
    <source>
        <strain evidence="2">MRouAeg1</strain>
        <tissue evidence="2">Muscle</tissue>
    </source>
</reference>